<proteinExistence type="predicted"/>
<keyword evidence="3" id="KW-0256">Endoplasmic reticulum</keyword>
<accession>A0A1V8SIV7</accession>
<dbReference type="PANTHER" id="PTHR43908">
    <property type="entry name" value="AT29763P-RELATED"/>
    <property type="match status" value="1"/>
</dbReference>
<evidence type="ECO:0000256" key="3">
    <source>
        <dbReference type="ARBA" id="ARBA00022824"/>
    </source>
</evidence>
<keyword evidence="2" id="KW-0812">Transmembrane</keyword>
<feature type="region of interest" description="Disordered" evidence="6">
    <location>
        <begin position="184"/>
        <end position="204"/>
    </location>
</feature>
<reference evidence="9" key="1">
    <citation type="submission" date="2017-03" db="EMBL/GenBank/DDBJ databases">
        <title>Genomes of endolithic fungi from Antarctica.</title>
        <authorList>
            <person name="Coleine C."/>
            <person name="Masonjones S."/>
            <person name="Stajich J.E."/>
        </authorList>
    </citation>
    <scope>NUCLEOTIDE SEQUENCE [LARGE SCALE GENOMIC DNA]</scope>
    <source>
        <strain evidence="9">CCFEE 5527</strain>
    </source>
</reference>
<dbReference type="InParanoid" id="A0A1V8SIV7"/>
<dbReference type="PROSITE" id="PS00636">
    <property type="entry name" value="DNAJ_1"/>
    <property type="match status" value="1"/>
</dbReference>
<dbReference type="Gene3D" id="1.10.287.110">
    <property type="entry name" value="DnaJ domain"/>
    <property type="match status" value="1"/>
</dbReference>
<feature type="region of interest" description="Disordered" evidence="6">
    <location>
        <begin position="95"/>
        <end position="140"/>
    </location>
</feature>
<dbReference type="PROSITE" id="PS50076">
    <property type="entry name" value="DNAJ_2"/>
    <property type="match status" value="1"/>
</dbReference>
<dbReference type="PANTHER" id="PTHR43908:SF3">
    <property type="entry name" value="AT29763P-RELATED"/>
    <property type="match status" value="1"/>
</dbReference>
<feature type="compositionally biased region" description="Low complexity" evidence="6">
    <location>
        <begin position="110"/>
        <end position="127"/>
    </location>
</feature>
<evidence type="ECO:0000256" key="4">
    <source>
        <dbReference type="ARBA" id="ARBA00022989"/>
    </source>
</evidence>
<dbReference type="GO" id="GO:0071218">
    <property type="term" value="P:cellular response to misfolded protein"/>
    <property type="evidence" value="ECO:0007669"/>
    <property type="project" value="TreeGrafter"/>
</dbReference>
<feature type="compositionally biased region" description="Basic and acidic residues" evidence="6">
    <location>
        <begin position="95"/>
        <end position="108"/>
    </location>
</feature>
<dbReference type="AlphaFoldDB" id="A0A1V8SIV7"/>
<feature type="region of interest" description="Disordered" evidence="6">
    <location>
        <begin position="1"/>
        <end position="20"/>
    </location>
</feature>
<evidence type="ECO:0000259" key="7">
    <source>
        <dbReference type="PROSITE" id="PS50076"/>
    </source>
</evidence>
<comment type="caution">
    <text evidence="8">The sequence shown here is derived from an EMBL/GenBank/DDBJ whole genome shotgun (WGS) entry which is preliminary data.</text>
</comment>
<dbReference type="FunFam" id="1.10.287.110:FF:000069">
    <property type="entry name" value="ER associated DnaJ chaperone"/>
    <property type="match status" value="1"/>
</dbReference>
<dbReference type="SMART" id="SM00271">
    <property type="entry name" value="DnaJ"/>
    <property type="match status" value="1"/>
</dbReference>
<dbReference type="InterPro" id="IPR015399">
    <property type="entry name" value="DUF1977_DnaJ-like"/>
</dbReference>
<evidence type="ECO:0000313" key="9">
    <source>
        <dbReference type="Proteomes" id="UP000192596"/>
    </source>
</evidence>
<dbReference type="InterPro" id="IPR051100">
    <property type="entry name" value="DnaJ_subfamily_B/C"/>
</dbReference>
<dbReference type="FunCoup" id="A0A1V8SIV7">
    <property type="interactions" value="307"/>
</dbReference>
<dbReference type="SUPFAM" id="SSF46565">
    <property type="entry name" value="Chaperone J-domain"/>
    <property type="match status" value="1"/>
</dbReference>
<dbReference type="Pfam" id="PF09320">
    <property type="entry name" value="DUF1977"/>
    <property type="match status" value="1"/>
</dbReference>
<evidence type="ECO:0000256" key="6">
    <source>
        <dbReference type="SAM" id="MobiDB-lite"/>
    </source>
</evidence>
<dbReference type="InterPro" id="IPR036869">
    <property type="entry name" value="J_dom_sf"/>
</dbReference>
<dbReference type="InterPro" id="IPR001623">
    <property type="entry name" value="DnaJ_domain"/>
</dbReference>
<name>A0A1V8SIV7_9PEZI</name>
<dbReference type="Proteomes" id="UP000192596">
    <property type="component" value="Unassembled WGS sequence"/>
</dbReference>
<gene>
    <name evidence="8" type="ORF">B0A48_14884</name>
</gene>
<evidence type="ECO:0000313" key="8">
    <source>
        <dbReference type="EMBL" id="OQN99023.1"/>
    </source>
</evidence>
<keyword evidence="5" id="KW-0472">Membrane</keyword>
<dbReference type="InterPro" id="IPR018253">
    <property type="entry name" value="DnaJ_domain_CS"/>
</dbReference>
<dbReference type="GO" id="GO:0030544">
    <property type="term" value="F:Hsp70 protein binding"/>
    <property type="evidence" value="ECO:0007669"/>
    <property type="project" value="TreeGrafter"/>
</dbReference>
<keyword evidence="4" id="KW-1133">Transmembrane helix</keyword>
<organism evidence="8 9">
    <name type="scientific">Cryoendolithus antarcticus</name>
    <dbReference type="NCBI Taxonomy" id="1507870"/>
    <lineage>
        <taxon>Eukaryota</taxon>
        <taxon>Fungi</taxon>
        <taxon>Dikarya</taxon>
        <taxon>Ascomycota</taxon>
        <taxon>Pezizomycotina</taxon>
        <taxon>Dothideomycetes</taxon>
        <taxon>Dothideomycetidae</taxon>
        <taxon>Cladosporiales</taxon>
        <taxon>Cladosporiaceae</taxon>
        <taxon>Cryoendolithus</taxon>
    </lineage>
</organism>
<evidence type="ECO:0000256" key="1">
    <source>
        <dbReference type="ARBA" id="ARBA00004389"/>
    </source>
</evidence>
<evidence type="ECO:0000256" key="2">
    <source>
        <dbReference type="ARBA" id="ARBA00022692"/>
    </source>
</evidence>
<dbReference type="GO" id="GO:0005789">
    <property type="term" value="C:endoplasmic reticulum membrane"/>
    <property type="evidence" value="ECO:0007669"/>
    <property type="project" value="UniProtKB-SubCell"/>
</dbReference>
<feature type="domain" description="J" evidence="7">
    <location>
        <begin position="36"/>
        <end position="103"/>
    </location>
</feature>
<sequence length="351" mass="38574">MSTSKPHTHNDGSSTRSYTPEQKAAVLRVKRCKVTEFYDILGLESVRSTCSDGEIKKAYRKLSLLTHPDKNGFAGSDEAFKLVSRAFQVLSDPDKKSKFDKYGGDPDARFSQSSASGASPFSGFASQRHGGGGGGRGMNEEEISPEELFRQFFGGGGGGFGGPFGGFGQPGFVFNVGGGPGVRVRQFGGQNPQRRPRGDAHAANAEATSPLRALQSLLPLLLLFLLPLLSSLLSGASETYPSVRFDAAVPPQTYAHTTPRMGVNYFVNPSDVAEYTSKKWKELDKYVEGRYVQVLSADCEREQAQKQRAVQEAQGFFFRDEERHQRAMRIENPSCRKLEGMGYQVNYGYRY</sequence>
<comment type="subcellular location">
    <subcellularLocation>
        <location evidence="1">Endoplasmic reticulum membrane</location>
        <topology evidence="1">Single-pass membrane protein</topology>
    </subcellularLocation>
</comment>
<evidence type="ECO:0000256" key="5">
    <source>
        <dbReference type="ARBA" id="ARBA00023136"/>
    </source>
</evidence>
<keyword evidence="9" id="KW-1185">Reference proteome</keyword>
<dbReference type="CDD" id="cd06257">
    <property type="entry name" value="DnaJ"/>
    <property type="match status" value="1"/>
</dbReference>
<dbReference type="Pfam" id="PF00226">
    <property type="entry name" value="DnaJ"/>
    <property type="match status" value="1"/>
</dbReference>
<dbReference type="EMBL" id="NAJO01000042">
    <property type="protein sequence ID" value="OQN99023.1"/>
    <property type="molecule type" value="Genomic_DNA"/>
</dbReference>
<protein>
    <recommendedName>
        <fullName evidence="7">J domain-containing protein</fullName>
    </recommendedName>
</protein>
<dbReference type="STRING" id="1507870.A0A1V8SIV7"/>
<dbReference type="PRINTS" id="PR00625">
    <property type="entry name" value="JDOMAIN"/>
</dbReference>
<dbReference type="OrthoDB" id="1507364at2759"/>